<keyword evidence="2" id="KW-1133">Transmembrane helix</keyword>
<evidence type="ECO:0000256" key="1">
    <source>
        <dbReference type="SAM" id="MobiDB-lite"/>
    </source>
</evidence>
<evidence type="ECO:0000313" key="3">
    <source>
        <dbReference type="EMBL" id="KAK4507664.1"/>
    </source>
</evidence>
<keyword evidence="2" id="KW-0472">Membrane</keyword>
<feature type="compositionally biased region" description="Polar residues" evidence="1">
    <location>
        <begin position="1"/>
        <end position="10"/>
    </location>
</feature>
<dbReference type="EMBL" id="JAXOVC010000001">
    <property type="protein sequence ID" value="KAK4507664.1"/>
    <property type="molecule type" value="Genomic_DNA"/>
</dbReference>
<protein>
    <submittedName>
        <fullName evidence="3">Uncharacterized protein</fullName>
    </submittedName>
</protein>
<feature type="transmembrane region" description="Helical" evidence="2">
    <location>
        <begin position="111"/>
        <end position="129"/>
    </location>
</feature>
<gene>
    <name evidence="3" type="ORF">PRZ48_001399</name>
</gene>
<evidence type="ECO:0000256" key="2">
    <source>
        <dbReference type="SAM" id="Phobius"/>
    </source>
</evidence>
<comment type="caution">
    <text evidence="3">The sequence shown here is derived from an EMBL/GenBank/DDBJ whole genome shotgun (WGS) entry which is preliminary data.</text>
</comment>
<sequence length="160" mass="18027">MPSRTTSHTYATSQKPPAATTTTSAPPKPQKYVAPEERISRHPKFPEPEPNPPPKPTVFTYLWPFGRPKPQEKVEQIYFGQKNPARGAQAAADVVKTGILDPRYRSVAKRYTWAIAAAPVAIYLSYELFQRLFMGKEQKPFPMHKVKKAPEQDTTTTMNG</sequence>
<keyword evidence="2" id="KW-0812">Transmembrane</keyword>
<reference evidence="3 4" key="1">
    <citation type="journal article" date="2023" name="G3 (Bethesda)">
        <title>A chromosome-level genome assembly of Zasmidium syzygii isolated from banana leaves.</title>
        <authorList>
            <person name="van Westerhoven A.C."/>
            <person name="Mehrabi R."/>
            <person name="Talebi R."/>
            <person name="Steentjes M.B.F."/>
            <person name="Corcolon B."/>
            <person name="Chong P.A."/>
            <person name="Kema G.H.J."/>
            <person name="Seidl M.F."/>
        </authorList>
    </citation>
    <scope>NUCLEOTIDE SEQUENCE [LARGE SCALE GENOMIC DNA]</scope>
    <source>
        <strain evidence="3 4">P124</strain>
    </source>
</reference>
<proteinExistence type="predicted"/>
<accession>A0ABR0F157</accession>
<evidence type="ECO:0000313" key="4">
    <source>
        <dbReference type="Proteomes" id="UP001305779"/>
    </source>
</evidence>
<feature type="compositionally biased region" description="Low complexity" evidence="1">
    <location>
        <begin position="11"/>
        <end position="25"/>
    </location>
</feature>
<feature type="region of interest" description="Disordered" evidence="1">
    <location>
        <begin position="1"/>
        <end position="57"/>
    </location>
</feature>
<feature type="compositionally biased region" description="Basic and acidic residues" evidence="1">
    <location>
        <begin position="34"/>
        <end position="47"/>
    </location>
</feature>
<organism evidence="3 4">
    <name type="scientific">Zasmidium cellare</name>
    <name type="common">Wine cellar mold</name>
    <name type="synonym">Racodium cellare</name>
    <dbReference type="NCBI Taxonomy" id="395010"/>
    <lineage>
        <taxon>Eukaryota</taxon>
        <taxon>Fungi</taxon>
        <taxon>Dikarya</taxon>
        <taxon>Ascomycota</taxon>
        <taxon>Pezizomycotina</taxon>
        <taxon>Dothideomycetes</taxon>
        <taxon>Dothideomycetidae</taxon>
        <taxon>Mycosphaerellales</taxon>
        <taxon>Mycosphaerellaceae</taxon>
        <taxon>Zasmidium</taxon>
    </lineage>
</organism>
<name>A0ABR0F157_ZASCE</name>
<keyword evidence="4" id="KW-1185">Reference proteome</keyword>
<dbReference type="Proteomes" id="UP001305779">
    <property type="component" value="Unassembled WGS sequence"/>
</dbReference>